<evidence type="ECO:0000256" key="3">
    <source>
        <dbReference type="ARBA" id="ARBA00022526"/>
    </source>
</evidence>
<dbReference type="InterPro" id="IPR001282">
    <property type="entry name" value="G6P_DH"/>
</dbReference>
<dbReference type="PANTHER" id="PTHR23429">
    <property type="entry name" value="GLUCOSE-6-PHOSPHATE 1-DEHYDROGENASE G6PD"/>
    <property type="match status" value="1"/>
</dbReference>
<evidence type="ECO:0000259" key="7">
    <source>
        <dbReference type="Pfam" id="PF00479"/>
    </source>
</evidence>
<evidence type="ECO:0000313" key="8">
    <source>
        <dbReference type="EMBL" id="CAG8825482.1"/>
    </source>
</evidence>
<dbReference type="InterPro" id="IPR036291">
    <property type="entry name" value="NAD(P)-bd_dom_sf"/>
</dbReference>
<dbReference type="PANTHER" id="PTHR23429:SF0">
    <property type="entry name" value="GLUCOSE-6-PHOSPHATE 1-DEHYDROGENASE"/>
    <property type="match status" value="1"/>
</dbReference>
<dbReference type="SUPFAM" id="SSF51735">
    <property type="entry name" value="NAD(P)-binding Rossmann-fold domains"/>
    <property type="match status" value="1"/>
</dbReference>
<organism evidence="8 9">
    <name type="scientific">Gigaspora margarita</name>
    <dbReference type="NCBI Taxonomy" id="4874"/>
    <lineage>
        <taxon>Eukaryota</taxon>
        <taxon>Fungi</taxon>
        <taxon>Fungi incertae sedis</taxon>
        <taxon>Mucoromycota</taxon>
        <taxon>Glomeromycotina</taxon>
        <taxon>Glomeromycetes</taxon>
        <taxon>Diversisporales</taxon>
        <taxon>Gigasporaceae</taxon>
        <taxon>Gigaspora</taxon>
    </lineage>
</organism>
<evidence type="ECO:0000256" key="6">
    <source>
        <dbReference type="ARBA" id="ARBA00023277"/>
    </source>
</evidence>
<comment type="caution">
    <text evidence="8">The sequence shown here is derived from an EMBL/GenBank/DDBJ whole genome shotgun (WGS) entry which is preliminary data.</text>
</comment>
<proteinExistence type="predicted"/>
<dbReference type="EMBL" id="CAJVQB010037696">
    <property type="protein sequence ID" value="CAG8825482.1"/>
    <property type="molecule type" value="Genomic_DNA"/>
</dbReference>
<name>A0ABN7WBL8_GIGMA</name>
<evidence type="ECO:0000256" key="2">
    <source>
        <dbReference type="ARBA" id="ARBA00013019"/>
    </source>
</evidence>
<feature type="domain" description="Glucose-6-phosphate dehydrogenase NAD-binding" evidence="7">
    <location>
        <begin position="146"/>
        <end position="183"/>
    </location>
</feature>
<keyword evidence="9" id="KW-1185">Reference proteome</keyword>
<feature type="non-terminal residue" evidence="8">
    <location>
        <position position="1"/>
    </location>
</feature>
<dbReference type="Pfam" id="PF00479">
    <property type="entry name" value="G6PD_N"/>
    <property type="match status" value="1"/>
</dbReference>
<keyword evidence="6" id="KW-0119">Carbohydrate metabolism</keyword>
<dbReference type="Gene3D" id="3.30.360.10">
    <property type="entry name" value="Dihydrodipicolinate Reductase, domain 2"/>
    <property type="match status" value="1"/>
</dbReference>
<keyword evidence="5" id="KW-0560">Oxidoreductase</keyword>
<evidence type="ECO:0000256" key="4">
    <source>
        <dbReference type="ARBA" id="ARBA00022857"/>
    </source>
</evidence>
<keyword evidence="4" id="KW-0521">NADP</keyword>
<evidence type="ECO:0000256" key="1">
    <source>
        <dbReference type="ARBA" id="ARBA00004937"/>
    </source>
</evidence>
<dbReference type="EC" id="1.1.1.49" evidence="2"/>
<reference evidence="8 9" key="1">
    <citation type="submission" date="2021-06" db="EMBL/GenBank/DDBJ databases">
        <authorList>
            <person name="Kallberg Y."/>
            <person name="Tangrot J."/>
            <person name="Rosling A."/>
        </authorList>
    </citation>
    <scope>NUCLEOTIDE SEQUENCE [LARGE SCALE GENOMIC DNA]</scope>
    <source>
        <strain evidence="8 9">120-4 pot B 10/14</strain>
    </source>
</reference>
<evidence type="ECO:0000313" key="9">
    <source>
        <dbReference type="Proteomes" id="UP000789901"/>
    </source>
</evidence>
<keyword evidence="3" id="KW-0313">Glucose metabolism</keyword>
<dbReference type="InterPro" id="IPR022674">
    <property type="entry name" value="G6P_DH_NAD-bd"/>
</dbReference>
<sequence>LILDVLKGDRSNFVRDNELDAAWKKKKNIKPDPYAYGSRGLAKVVELNVANYGFTRDLRRHITDRDHHYAVSTIKNLTSITRPLVKHSQGPEFFVESIPINMAETHLLCIFVRLIGNSQQKMFKLFKSGDDANGKSNELYPVLITPNKGVNRLIVENPFGMDLGSSRELGKALDPLWREDETYLDTSMNLACHEKSSFTNFEYCCYGTSYIINSEDVRDKKVRVLRCIPPVEAKDIILGQYTKSDNTKLDT</sequence>
<accession>A0ABN7WBL8</accession>
<comment type="pathway">
    <text evidence="1">Carbohydrate degradation; pentose phosphate pathway; D-ribulose 5-phosphate from D-glucose 6-phosphate (oxidative stage): step 1/3.</text>
</comment>
<gene>
    <name evidence="8" type="ORF">GMARGA_LOCUS28858</name>
</gene>
<dbReference type="Proteomes" id="UP000789901">
    <property type="component" value="Unassembled WGS sequence"/>
</dbReference>
<evidence type="ECO:0000256" key="5">
    <source>
        <dbReference type="ARBA" id="ARBA00023002"/>
    </source>
</evidence>
<dbReference type="Gene3D" id="3.40.50.720">
    <property type="entry name" value="NAD(P)-binding Rossmann-like Domain"/>
    <property type="match status" value="1"/>
</dbReference>
<protein>
    <recommendedName>
        <fullName evidence="2">glucose-6-phosphate dehydrogenase (NADP(+))</fullName>
        <ecNumber evidence="2">1.1.1.49</ecNumber>
    </recommendedName>
</protein>